<sequence length="174" mass="19716">MTSQLRQNFHAEVEAGINKQINLELYGSYVYLSMATYFGRDDVAFPGLAKFFRKASHEEREHAEKFIDYQNSRGGRVVLNPIEKPSRDEWGSPLEAMNAALELEKTVNQSLLTLHALGAGHNDAQFLDFLETNYLEEQVNAAKELGDYITQLKRVGPGLGEFHFDCHLLHEGTK</sequence>
<evidence type="ECO:0000256" key="5">
    <source>
        <dbReference type="PIRSR" id="PIRSR601519-1"/>
    </source>
</evidence>
<dbReference type="GO" id="GO:0008198">
    <property type="term" value="F:ferrous iron binding"/>
    <property type="evidence" value="ECO:0007669"/>
    <property type="project" value="TreeGrafter"/>
</dbReference>
<reference evidence="7" key="1">
    <citation type="submission" date="2020-11" db="EMBL/GenBank/DDBJ databases">
        <authorList>
            <person name="Tran Van P."/>
        </authorList>
    </citation>
    <scope>NUCLEOTIDE SEQUENCE</scope>
</reference>
<evidence type="ECO:0000313" key="7">
    <source>
        <dbReference type="EMBL" id="CAD7226456.1"/>
    </source>
</evidence>
<dbReference type="OrthoDB" id="186462at2759"/>
<feature type="binding site" evidence="5">
    <location>
        <position position="104"/>
    </location>
    <ligand>
        <name>Fe cation</name>
        <dbReference type="ChEBI" id="CHEBI:24875"/>
        <label>1</label>
    </ligand>
</feature>
<name>A0A7R8ZLY5_9CRUS</name>
<dbReference type="GO" id="GO:0006879">
    <property type="term" value="P:intracellular iron ion homeostasis"/>
    <property type="evidence" value="ECO:0007669"/>
    <property type="project" value="UniProtKB-KW"/>
</dbReference>
<accession>A0A7R8ZLY5</accession>
<dbReference type="Pfam" id="PF00210">
    <property type="entry name" value="Ferritin"/>
    <property type="match status" value="1"/>
</dbReference>
<proteinExistence type="inferred from homology"/>
<evidence type="ECO:0000256" key="3">
    <source>
        <dbReference type="ARBA" id="ARBA00022723"/>
    </source>
</evidence>
<dbReference type="CDD" id="cd01056">
    <property type="entry name" value="Euk_Ferritin"/>
    <property type="match status" value="1"/>
</dbReference>
<evidence type="ECO:0000256" key="6">
    <source>
        <dbReference type="RuleBase" id="RU361145"/>
    </source>
</evidence>
<dbReference type="PROSITE" id="PS00540">
    <property type="entry name" value="FERRITIN_1"/>
    <property type="match status" value="1"/>
</dbReference>
<dbReference type="PANTHER" id="PTHR11431">
    <property type="entry name" value="FERRITIN"/>
    <property type="match status" value="1"/>
</dbReference>
<dbReference type="InterPro" id="IPR014034">
    <property type="entry name" value="Ferritin_CS"/>
</dbReference>
<feature type="binding site" evidence="5">
    <location>
        <position position="59"/>
    </location>
    <ligand>
        <name>Fe cation</name>
        <dbReference type="ChEBI" id="CHEBI:24875"/>
        <label>1</label>
    </ligand>
</feature>
<dbReference type="GO" id="GO:0006826">
    <property type="term" value="P:iron ion transport"/>
    <property type="evidence" value="ECO:0007669"/>
    <property type="project" value="InterPro"/>
</dbReference>
<keyword evidence="2 6" id="KW-0409">Iron storage</keyword>
<dbReference type="GO" id="GO:0004322">
    <property type="term" value="F:ferroxidase activity"/>
    <property type="evidence" value="ECO:0007669"/>
    <property type="project" value="UniProtKB-EC"/>
</dbReference>
<organism evidence="7">
    <name type="scientific">Cyprideis torosa</name>
    <dbReference type="NCBI Taxonomy" id="163714"/>
    <lineage>
        <taxon>Eukaryota</taxon>
        <taxon>Metazoa</taxon>
        <taxon>Ecdysozoa</taxon>
        <taxon>Arthropoda</taxon>
        <taxon>Crustacea</taxon>
        <taxon>Oligostraca</taxon>
        <taxon>Ostracoda</taxon>
        <taxon>Podocopa</taxon>
        <taxon>Podocopida</taxon>
        <taxon>Cytherocopina</taxon>
        <taxon>Cytheroidea</taxon>
        <taxon>Cytherideidae</taxon>
        <taxon>Cyprideis</taxon>
    </lineage>
</organism>
<dbReference type="GO" id="GO:0005737">
    <property type="term" value="C:cytoplasm"/>
    <property type="evidence" value="ECO:0007669"/>
    <property type="project" value="TreeGrafter"/>
</dbReference>
<evidence type="ECO:0000256" key="4">
    <source>
        <dbReference type="ARBA" id="ARBA00023004"/>
    </source>
</evidence>
<feature type="binding site" evidence="5">
    <location>
        <position position="62"/>
    </location>
    <ligand>
        <name>Fe cation</name>
        <dbReference type="ChEBI" id="CHEBI:24875"/>
        <label>1</label>
    </ligand>
</feature>
<dbReference type="AlphaFoldDB" id="A0A7R8ZLY5"/>
<keyword evidence="4 5" id="KW-0408">Iron</keyword>
<keyword evidence="6" id="KW-0560">Oxidoreductase</keyword>
<dbReference type="SUPFAM" id="SSF47240">
    <property type="entry name" value="Ferritin-like"/>
    <property type="match status" value="1"/>
</dbReference>
<dbReference type="InterPro" id="IPR009078">
    <property type="entry name" value="Ferritin-like_SF"/>
</dbReference>
<protein>
    <recommendedName>
        <fullName evidence="6">Ferritin</fullName>
        <ecNumber evidence="6">1.16.3.1</ecNumber>
    </recommendedName>
</protein>
<dbReference type="InterPro" id="IPR008331">
    <property type="entry name" value="Ferritin_DPS_dom"/>
</dbReference>
<gene>
    <name evidence="7" type="ORF">CTOB1V02_LOCUS4374</name>
</gene>
<dbReference type="PROSITE" id="PS50905">
    <property type="entry name" value="FERRITIN_LIKE"/>
    <property type="match status" value="1"/>
</dbReference>
<feature type="binding site" evidence="5">
    <location>
        <position position="138"/>
    </location>
    <ligand>
        <name>Fe cation</name>
        <dbReference type="ChEBI" id="CHEBI:24875"/>
        <label>1</label>
    </ligand>
</feature>
<dbReference type="InterPro" id="IPR001519">
    <property type="entry name" value="Ferritin"/>
</dbReference>
<dbReference type="Gene3D" id="1.20.1260.10">
    <property type="match status" value="1"/>
</dbReference>
<dbReference type="EC" id="1.16.3.1" evidence="6"/>
<comment type="similarity">
    <text evidence="1 6">Belongs to the ferritin family.</text>
</comment>
<dbReference type="EMBL" id="OB660834">
    <property type="protein sequence ID" value="CAD7226456.1"/>
    <property type="molecule type" value="Genomic_DNA"/>
</dbReference>
<comment type="function">
    <text evidence="6">Stores iron in a soluble, non-toxic, readily available form. Important for iron homeostasis. Iron is taken up in the ferrous form and deposited as ferric hydroxides after oxidation.</text>
</comment>
<dbReference type="GO" id="GO:0008199">
    <property type="term" value="F:ferric iron binding"/>
    <property type="evidence" value="ECO:0007669"/>
    <property type="project" value="InterPro"/>
</dbReference>
<evidence type="ECO:0000256" key="1">
    <source>
        <dbReference type="ARBA" id="ARBA00007513"/>
    </source>
</evidence>
<dbReference type="PANTHER" id="PTHR11431:SF75">
    <property type="entry name" value="FERRITIN"/>
    <property type="match status" value="1"/>
</dbReference>
<feature type="binding site" evidence="5">
    <location>
        <position position="24"/>
    </location>
    <ligand>
        <name>Fe cation</name>
        <dbReference type="ChEBI" id="CHEBI:24875"/>
        <label>1</label>
    </ligand>
</feature>
<comment type="catalytic activity">
    <reaction evidence="6">
        <text>4 Fe(2+) + O2 + 4 H(+) = 4 Fe(3+) + 2 H2O</text>
        <dbReference type="Rhea" id="RHEA:11148"/>
        <dbReference type="ChEBI" id="CHEBI:15377"/>
        <dbReference type="ChEBI" id="CHEBI:15378"/>
        <dbReference type="ChEBI" id="CHEBI:15379"/>
        <dbReference type="ChEBI" id="CHEBI:29033"/>
        <dbReference type="ChEBI" id="CHEBI:29034"/>
        <dbReference type="EC" id="1.16.3.1"/>
    </reaction>
</comment>
<evidence type="ECO:0000256" key="2">
    <source>
        <dbReference type="ARBA" id="ARBA00022434"/>
    </source>
</evidence>
<dbReference type="FunFam" id="1.20.1260.10:FF:000002">
    <property type="entry name" value="Ferritin, mitochondrial"/>
    <property type="match status" value="1"/>
</dbReference>
<keyword evidence="3 5" id="KW-0479">Metal-binding</keyword>
<dbReference type="InterPro" id="IPR009040">
    <property type="entry name" value="Ferritin-like_diiron"/>
</dbReference>
<dbReference type="InterPro" id="IPR012347">
    <property type="entry name" value="Ferritin-like"/>
</dbReference>